<keyword evidence="6" id="KW-1185">Reference proteome</keyword>
<comment type="similarity">
    <text evidence="2">Belongs to the eukaryotic/archaeal RNase P protein component 3 family.</text>
</comment>
<proteinExistence type="inferred from homology"/>
<evidence type="ECO:0000256" key="3">
    <source>
        <dbReference type="ARBA" id="ARBA00022694"/>
    </source>
</evidence>
<dbReference type="PANTHER" id="PTHR13031:SF0">
    <property type="entry name" value="RIBONUCLEASE P PROTEIN SUBUNIT P30"/>
    <property type="match status" value="1"/>
</dbReference>
<evidence type="ECO:0000256" key="2">
    <source>
        <dbReference type="ARBA" id="ARBA00007331"/>
    </source>
</evidence>
<keyword evidence="3" id="KW-0819">tRNA processing</keyword>
<organism evidence="5 6">
    <name type="scientific">Caerostris extrusa</name>
    <name type="common">Bark spider</name>
    <name type="synonym">Caerostris bankana</name>
    <dbReference type="NCBI Taxonomy" id="172846"/>
    <lineage>
        <taxon>Eukaryota</taxon>
        <taxon>Metazoa</taxon>
        <taxon>Ecdysozoa</taxon>
        <taxon>Arthropoda</taxon>
        <taxon>Chelicerata</taxon>
        <taxon>Arachnida</taxon>
        <taxon>Araneae</taxon>
        <taxon>Araneomorphae</taxon>
        <taxon>Entelegynae</taxon>
        <taxon>Araneoidea</taxon>
        <taxon>Araneidae</taxon>
        <taxon>Caerostris</taxon>
    </lineage>
</organism>
<feature type="compositionally biased region" description="Basic and acidic residues" evidence="4">
    <location>
        <begin position="276"/>
        <end position="287"/>
    </location>
</feature>
<dbReference type="InterPro" id="IPR016195">
    <property type="entry name" value="Pol/histidinol_Pase-like"/>
</dbReference>
<dbReference type="PANTHER" id="PTHR13031">
    <property type="entry name" value="RIBONUCLEASE P SUBUNIT P30"/>
    <property type="match status" value="1"/>
</dbReference>
<comment type="caution">
    <text evidence="5">The sequence shown here is derived from an EMBL/GenBank/DDBJ whole genome shotgun (WGS) entry which is preliminary data.</text>
</comment>
<feature type="region of interest" description="Disordered" evidence="4">
    <location>
        <begin position="260"/>
        <end position="314"/>
    </location>
</feature>
<name>A0AAV4MRK7_CAEEX</name>
<accession>A0AAV4MRK7</accession>
<dbReference type="AlphaFoldDB" id="A0AAV4MRK7"/>
<dbReference type="SUPFAM" id="SSF89550">
    <property type="entry name" value="PHP domain-like"/>
    <property type="match status" value="1"/>
</dbReference>
<evidence type="ECO:0000256" key="1">
    <source>
        <dbReference type="ARBA" id="ARBA00004123"/>
    </source>
</evidence>
<protein>
    <submittedName>
        <fullName evidence="5">Ribonuclease P protein subunit p30</fullName>
    </submittedName>
</protein>
<dbReference type="GO" id="GO:0008033">
    <property type="term" value="P:tRNA processing"/>
    <property type="evidence" value="ECO:0007669"/>
    <property type="project" value="UniProtKB-KW"/>
</dbReference>
<dbReference type="InterPro" id="IPR002738">
    <property type="entry name" value="RNase_P_p30"/>
</dbReference>
<sequence length="314" mass="35114">MDLNIQVEVSTAKSNHIKWVLQRACDFGYRTVAINTIVDSSKLSGKNISIPEPKLIDFKAEELKNFKVYNRITAIVEDSIHSHHFLKSPITKMYDIIAVQPVGEKMLQHVSSLSDIDIISLDLTKKLGYSLKRTTTRLAKEKGICFEICYSPCFRGALQFIVSNSYLLTDVLKGKNILLSSGTSLLSELRTVEDVMILGLLFGLNKNQAEESVKKSGELVLKHARTRNETGCGYVSLSGIINLPKHQSWVVQACKVPKFSESSSTNDNQHNVTKRKAIEISDDKDNKPCSSSNKQAVGDKDNKVKKKIVHEFNK</sequence>
<dbReference type="Pfam" id="PF01876">
    <property type="entry name" value="RNase_P_p30"/>
    <property type="match status" value="1"/>
</dbReference>
<comment type="subcellular location">
    <subcellularLocation>
        <location evidence="1">Nucleus</location>
    </subcellularLocation>
</comment>
<evidence type="ECO:0000256" key="4">
    <source>
        <dbReference type="SAM" id="MobiDB-lite"/>
    </source>
</evidence>
<evidence type="ECO:0000313" key="6">
    <source>
        <dbReference type="Proteomes" id="UP001054945"/>
    </source>
</evidence>
<evidence type="ECO:0000313" key="5">
    <source>
        <dbReference type="EMBL" id="GIX74463.1"/>
    </source>
</evidence>
<dbReference type="Proteomes" id="UP001054945">
    <property type="component" value="Unassembled WGS sequence"/>
</dbReference>
<reference evidence="5 6" key="1">
    <citation type="submission" date="2021-06" db="EMBL/GenBank/DDBJ databases">
        <title>Caerostris extrusa draft genome.</title>
        <authorList>
            <person name="Kono N."/>
            <person name="Arakawa K."/>
        </authorList>
    </citation>
    <scope>NUCLEOTIDE SEQUENCE [LARGE SCALE GENOMIC DNA]</scope>
</reference>
<dbReference type="Gene3D" id="3.20.20.140">
    <property type="entry name" value="Metal-dependent hydrolases"/>
    <property type="match status" value="1"/>
</dbReference>
<dbReference type="GO" id="GO:0003723">
    <property type="term" value="F:RNA binding"/>
    <property type="evidence" value="ECO:0007669"/>
    <property type="project" value="TreeGrafter"/>
</dbReference>
<dbReference type="GO" id="GO:0005655">
    <property type="term" value="C:nucleolar ribonuclease P complex"/>
    <property type="evidence" value="ECO:0007669"/>
    <property type="project" value="TreeGrafter"/>
</dbReference>
<dbReference type="EMBL" id="BPLR01002506">
    <property type="protein sequence ID" value="GIX74463.1"/>
    <property type="molecule type" value="Genomic_DNA"/>
</dbReference>
<feature type="compositionally biased region" description="Polar residues" evidence="4">
    <location>
        <begin position="260"/>
        <end position="271"/>
    </location>
</feature>
<gene>
    <name evidence="5" type="primary">RPP30</name>
    <name evidence="5" type="ORF">CEXT_578501</name>
</gene>